<keyword evidence="12 14" id="KW-0961">Cell wall biogenesis/degradation</keyword>
<comment type="caution">
    <text evidence="19">The sequence shown here is derived from an EMBL/GenBank/DDBJ whole genome shotgun (WGS) entry which is preliminary data.</text>
</comment>
<feature type="binding site" evidence="16">
    <location>
        <position position="288"/>
    </location>
    <ligand>
        <name>Mg(2+)</name>
        <dbReference type="ChEBI" id="CHEBI:18420"/>
        <label>2</label>
    </ligand>
</feature>
<dbReference type="GO" id="GO:0046872">
    <property type="term" value="F:metal ion binding"/>
    <property type="evidence" value="ECO:0007669"/>
    <property type="project" value="UniProtKB-KW"/>
</dbReference>
<evidence type="ECO:0000256" key="5">
    <source>
        <dbReference type="ARBA" id="ARBA00022490"/>
    </source>
</evidence>
<dbReference type="NCBIfam" id="TIGR01205">
    <property type="entry name" value="D_ala_D_alaTIGR"/>
    <property type="match status" value="1"/>
</dbReference>
<dbReference type="InterPro" id="IPR013815">
    <property type="entry name" value="ATP_grasp_subdomain_1"/>
</dbReference>
<evidence type="ECO:0000256" key="10">
    <source>
        <dbReference type="ARBA" id="ARBA00022960"/>
    </source>
</evidence>
<reference evidence="19" key="1">
    <citation type="submission" date="2022-10" db="EMBL/GenBank/DDBJ databases">
        <authorList>
            <person name="Yu W.X."/>
        </authorList>
    </citation>
    <scope>NUCLEOTIDE SEQUENCE</scope>
    <source>
        <strain evidence="19">AAT</strain>
    </source>
</reference>
<keyword evidence="9 17" id="KW-0067">ATP-binding</keyword>
<comment type="pathway">
    <text evidence="14">Cell wall biogenesis; peptidoglycan biosynthesis.</text>
</comment>
<dbReference type="InterPro" id="IPR011761">
    <property type="entry name" value="ATP-grasp"/>
</dbReference>
<dbReference type="Pfam" id="PF01820">
    <property type="entry name" value="Dala_Dala_lig_N"/>
    <property type="match status" value="1"/>
</dbReference>
<organism evidence="19 20">
    <name type="scientific">Plebeiibacterium sediminum</name>
    <dbReference type="NCBI Taxonomy" id="2992112"/>
    <lineage>
        <taxon>Bacteria</taxon>
        <taxon>Pseudomonadati</taxon>
        <taxon>Bacteroidota</taxon>
        <taxon>Bacteroidia</taxon>
        <taxon>Marinilabiliales</taxon>
        <taxon>Marinilabiliaceae</taxon>
        <taxon>Plebeiibacterium</taxon>
    </lineage>
</organism>
<comment type="subcellular location">
    <subcellularLocation>
        <location evidence="2 14">Cytoplasm</location>
    </subcellularLocation>
</comment>
<dbReference type="SUPFAM" id="SSF52440">
    <property type="entry name" value="PreATP-grasp domain"/>
    <property type="match status" value="1"/>
</dbReference>
<evidence type="ECO:0000256" key="17">
    <source>
        <dbReference type="PROSITE-ProRule" id="PRU00409"/>
    </source>
</evidence>
<evidence type="ECO:0000256" key="7">
    <source>
        <dbReference type="ARBA" id="ARBA00022723"/>
    </source>
</evidence>
<evidence type="ECO:0000256" key="6">
    <source>
        <dbReference type="ARBA" id="ARBA00022598"/>
    </source>
</evidence>
<dbReference type="SUPFAM" id="SSF56059">
    <property type="entry name" value="Glutathione synthetase ATP-binding domain-like"/>
    <property type="match status" value="1"/>
</dbReference>
<comment type="similarity">
    <text evidence="3 14">Belongs to the D-alanine--D-alanine ligase family.</text>
</comment>
<evidence type="ECO:0000256" key="11">
    <source>
        <dbReference type="ARBA" id="ARBA00022984"/>
    </source>
</evidence>
<evidence type="ECO:0000256" key="15">
    <source>
        <dbReference type="PIRSR" id="PIRSR039102-1"/>
    </source>
</evidence>
<feature type="active site" evidence="15">
    <location>
        <position position="16"/>
    </location>
</feature>
<comment type="cofactor">
    <cofactor evidence="16">
        <name>Mg(2+)</name>
        <dbReference type="ChEBI" id="CHEBI:18420"/>
    </cofactor>
    <cofactor evidence="16">
        <name>Mn(2+)</name>
        <dbReference type="ChEBI" id="CHEBI:29035"/>
    </cofactor>
    <text evidence="16">Binds 2 magnesium or manganese ions per subunit.</text>
</comment>
<evidence type="ECO:0000256" key="14">
    <source>
        <dbReference type="HAMAP-Rule" id="MF_00047"/>
    </source>
</evidence>
<dbReference type="InterPro" id="IPR016185">
    <property type="entry name" value="PreATP-grasp_dom_sf"/>
</dbReference>
<evidence type="ECO:0000256" key="12">
    <source>
        <dbReference type="ARBA" id="ARBA00023316"/>
    </source>
</evidence>
<dbReference type="Pfam" id="PF07478">
    <property type="entry name" value="Dala_Dala_lig_C"/>
    <property type="match status" value="1"/>
</dbReference>
<dbReference type="PROSITE" id="PS00844">
    <property type="entry name" value="DALA_DALA_LIGASE_2"/>
    <property type="match status" value="1"/>
</dbReference>
<dbReference type="PIRSF" id="PIRSF039102">
    <property type="entry name" value="Ddl/VanB"/>
    <property type="match status" value="1"/>
</dbReference>
<evidence type="ECO:0000256" key="4">
    <source>
        <dbReference type="ARBA" id="ARBA00012216"/>
    </source>
</evidence>
<dbReference type="PROSITE" id="PS00843">
    <property type="entry name" value="DALA_DALA_LIGASE_1"/>
    <property type="match status" value="1"/>
</dbReference>
<keyword evidence="6 14" id="KW-0436">Ligase</keyword>
<keyword evidence="16" id="KW-0460">Magnesium</keyword>
<dbReference type="HAMAP" id="MF_00047">
    <property type="entry name" value="Dala_Dala_lig"/>
    <property type="match status" value="1"/>
</dbReference>
<gene>
    <name evidence="14" type="primary">ddl</name>
    <name evidence="19" type="ORF">OM075_07805</name>
</gene>
<evidence type="ECO:0000259" key="18">
    <source>
        <dbReference type="PROSITE" id="PS50975"/>
    </source>
</evidence>
<evidence type="ECO:0000313" key="20">
    <source>
        <dbReference type="Proteomes" id="UP001209229"/>
    </source>
</evidence>
<dbReference type="GO" id="GO:0005524">
    <property type="term" value="F:ATP binding"/>
    <property type="evidence" value="ECO:0007669"/>
    <property type="project" value="UniProtKB-UniRule"/>
</dbReference>
<dbReference type="GO" id="GO:0071555">
    <property type="term" value="P:cell wall organization"/>
    <property type="evidence" value="ECO:0007669"/>
    <property type="project" value="UniProtKB-KW"/>
</dbReference>
<dbReference type="GO" id="GO:0009252">
    <property type="term" value="P:peptidoglycan biosynthetic process"/>
    <property type="evidence" value="ECO:0007669"/>
    <property type="project" value="UniProtKB-UniRule"/>
</dbReference>
<dbReference type="InterPro" id="IPR005905">
    <property type="entry name" value="D_ala_D_ala"/>
</dbReference>
<dbReference type="EC" id="6.3.2.4" evidence="4 14"/>
<evidence type="ECO:0000256" key="9">
    <source>
        <dbReference type="ARBA" id="ARBA00022840"/>
    </source>
</evidence>
<dbReference type="Gene3D" id="3.30.1490.20">
    <property type="entry name" value="ATP-grasp fold, A domain"/>
    <property type="match status" value="1"/>
</dbReference>
<evidence type="ECO:0000256" key="2">
    <source>
        <dbReference type="ARBA" id="ARBA00004496"/>
    </source>
</evidence>
<proteinExistence type="inferred from homology"/>
<dbReference type="Gene3D" id="3.30.470.20">
    <property type="entry name" value="ATP-grasp fold, B domain"/>
    <property type="match status" value="1"/>
</dbReference>
<feature type="active site" evidence="15">
    <location>
        <position position="299"/>
    </location>
</feature>
<keyword evidence="20" id="KW-1185">Reference proteome</keyword>
<dbReference type="Gene3D" id="3.40.50.20">
    <property type="match status" value="1"/>
</dbReference>
<accession>A0AAE3M373</accession>
<feature type="active site" evidence="15">
    <location>
        <position position="165"/>
    </location>
</feature>
<protein>
    <recommendedName>
        <fullName evidence="4 14">D-alanine--D-alanine ligase</fullName>
        <ecNumber evidence="4 14">6.3.2.4</ecNumber>
    </recommendedName>
    <alternativeName>
        <fullName evidence="14">D-Ala-D-Ala ligase</fullName>
    </alternativeName>
    <alternativeName>
        <fullName evidence="14">D-alanylalanine synthetase</fullName>
    </alternativeName>
</protein>
<keyword evidence="10 14" id="KW-0133">Cell shape</keyword>
<feature type="binding site" evidence="16">
    <location>
        <position position="276"/>
    </location>
    <ligand>
        <name>Mg(2+)</name>
        <dbReference type="ChEBI" id="CHEBI:18420"/>
        <label>1</label>
    </ligand>
</feature>
<dbReference type="InterPro" id="IPR011127">
    <property type="entry name" value="Dala_Dala_lig_N"/>
</dbReference>
<keyword evidence="8 17" id="KW-0547">Nucleotide-binding</keyword>
<evidence type="ECO:0000256" key="1">
    <source>
        <dbReference type="ARBA" id="ARBA00001936"/>
    </source>
</evidence>
<keyword evidence="5 14" id="KW-0963">Cytoplasm</keyword>
<feature type="binding site" evidence="16">
    <location>
        <position position="288"/>
    </location>
    <ligand>
        <name>Mg(2+)</name>
        <dbReference type="ChEBI" id="CHEBI:18420"/>
        <label>1</label>
    </ligand>
</feature>
<dbReference type="GO" id="GO:0005737">
    <property type="term" value="C:cytoplasm"/>
    <property type="evidence" value="ECO:0007669"/>
    <property type="project" value="UniProtKB-SubCell"/>
</dbReference>
<feature type="binding site" evidence="16">
    <location>
        <position position="290"/>
    </location>
    <ligand>
        <name>Mg(2+)</name>
        <dbReference type="ChEBI" id="CHEBI:18420"/>
        <label>2</label>
    </ligand>
</feature>
<dbReference type="Proteomes" id="UP001209229">
    <property type="component" value="Unassembled WGS sequence"/>
</dbReference>
<dbReference type="GO" id="GO:0008716">
    <property type="term" value="F:D-alanine-D-alanine ligase activity"/>
    <property type="evidence" value="ECO:0007669"/>
    <property type="project" value="UniProtKB-UniRule"/>
</dbReference>
<dbReference type="EMBL" id="JAPDPJ010000013">
    <property type="protein sequence ID" value="MCW3786367.1"/>
    <property type="molecule type" value="Genomic_DNA"/>
</dbReference>
<evidence type="ECO:0000256" key="13">
    <source>
        <dbReference type="ARBA" id="ARBA00047614"/>
    </source>
</evidence>
<dbReference type="NCBIfam" id="NF002527">
    <property type="entry name" value="PRK01966.1-3"/>
    <property type="match status" value="1"/>
</dbReference>
<dbReference type="GO" id="GO:0008360">
    <property type="term" value="P:regulation of cell shape"/>
    <property type="evidence" value="ECO:0007669"/>
    <property type="project" value="UniProtKB-KW"/>
</dbReference>
<evidence type="ECO:0000313" key="19">
    <source>
        <dbReference type="EMBL" id="MCW3786367.1"/>
    </source>
</evidence>
<evidence type="ECO:0000256" key="3">
    <source>
        <dbReference type="ARBA" id="ARBA00010871"/>
    </source>
</evidence>
<dbReference type="AlphaFoldDB" id="A0AAE3M373"/>
<sequence>MDKKNIAVVYGGDSSEIVVSRKSAQGVLSFIDSSKYNTVAVLITLEKWVAESDGCEYPIDKNDFSFTKNGEKVLFNCAYITIHGTPGEDGRLQGYFDMLKIPYSTCGVLAASLTFNKFACNTYLKGFGVSVADSLLIRKGTEYAGENIADKLGLPLFIKPNAGGSSFGISKAKTFEEIEPAILKAFEESNEVIIESFISGHEFTCGLYKTPEKECVFPITEVIPANEFFDFEAKYNAEKAQEITPARLPQETTDRIQKITSLIYDILGCKGIARVDYMLSDNKIFLLEVNTTPGMTPTSFIPQQIKAAGLDIKEVFTDIIEDSINRAN</sequence>
<dbReference type="PANTHER" id="PTHR23132">
    <property type="entry name" value="D-ALANINE--D-ALANINE LIGASE"/>
    <property type="match status" value="1"/>
</dbReference>
<comment type="cofactor">
    <cofactor evidence="1">
        <name>Mn(2+)</name>
        <dbReference type="ChEBI" id="CHEBI:29035"/>
    </cofactor>
</comment>
<dbReference type="RefSeq" id="WP_301189931.1">
    <property type="nucleotide sequence ID" value="NZ_JAPDPJ010000013.1"/>
</dbReference>
<keyword evidence="7 16" id="KW-0479">Metal-binding</keyword>
<dbReference type="PROSITE" id="PS50975">
    <property type="entry name" value="ATP_GRASP"/>
    <property type="match status" value="1"/>
</dbReference>
<comment type="catalytic activity">
    <reaction evidence="13 14">
        <text>2 D-alanine + ATP = D-alanyl-D-alanine + ADP + phosphate + H(+)</text>
        <dbReference type="Rhea" id="RHEA:11224"/>
        <dbReference type="ChEBI" id="CHEBI:15378"/>
        <dbReference type="ChEBI" id="CHEBI:30616"/>
        <dbReference type="ChEBI" id="CHEBI:43474"/>
        <dbReference type="ChEBI" id="CHEBI:57416"/>
        <dbReference type="ChEBI" id="CHEBI:57822"/>
        <dbReference type="ChEBI" id="CHEBI:456216"/>
        <dbReference type="EC" id="6.3.2.4"/>
    </reaction>
</comment>
<evidence type="ECO:0000256" key="16">
    <source>
        <dbReference type="PIRSR" id="PIRSR039102-3"/>
    </source>
</evidence>
<keyword evidence="11 14" id="KW-0573">Peptidoglycan synthesis</keyword>
<keyword evidence="16" id="KW-0464">Manganese</keyword>
<name>A0AAE3M373_9BACT</name>
<dbReference type="NCBIfam" id="NF002378">
    <property type="entry name" value="PRK01372.1"/>
    <property type="match status" value="1"/>
</dbReference>
<evidence type="ECO:0000256" key="8">
    <source>
        <dbReference type="ARBA" id="ARBA00022741"/>
    </source>
</evidence>
<comment type="function">
    <text evidence="14">Cell wall formation.</text>
</comment>
<dbReference type="InterPro" id="IPR000291">
    <property type="entry name" value="D-Ala_lig_Van_CS"/>
</dbReference>
<feature type="domain" description="ATP-grasp" evidence="18">
    <location>
        <begin position="121"/>
        <end position="321"/>
    </location>
</feature>
<dbReference type="PANTHER" id="PTHR23132:SF23">
    <property type="entry name" value="D-ALANINE--D-ALANINE LIGASE B"/>
    <property type="match status" value="1"/>
</dbReference>
<dbReference type="InterPro" id="IPR011095">
    <property type="entry name" value="Dala_Dala_lig_C"/>
</dbReference>